<accession>A0A1H7U2D3</accession>
<evidence type="ECO:0000313" key="4">
    <source>
        <dbReference type="Proteomes" id="UP000198916"/>
    </source>
</evidence>
<evidence type="ECO:0000313" key="3">
    <source>
        <dbReference type="EMBL" id="SEL90935.1"/>
    </source>
</evidence>
<dbReference type="STRING" id="332977.SAMN05421740_11346"/>
<gene>
    <name evidence="3" type="ORF">SAMN05421740_11346</name>
</gene>
<dbReference type="Proteomes" id="UP000198916">
    <property type="component" value="Unassembled WGS sequence"/>
</dbReference>
<keyword evidence="2" id="KW-0460">Magnesium</keyword>
<reference evidence="4" key="1">
    <citation type="submission" date="2016-10" db="EMBL/GenBank/DDBJ databases">
        <authorList>
            <person name="Varghese N."/>
            <person name="Submissions S."/>
        </authorList>
    </citation>
    <scope>NUCLEOTIDE SEQUENCE [LARGE SCALE GENOMIC DNA]</scope>
    <source>
        <strain evidence="4">Jip14</strain>
    </source>
</reference>
<name>A0A1H7U2D3_9SPHI</name>
<dbReference type="InterPro" id="IPR051400">
    <property type="entry name" value="HAD-like_hydrolase"/>
</dbReference>
<dbReference type="OrthoDB" id="9809962at2"/>
<dbReference type="SUPFAM" id="SSF56784">
    <property type="entry name" value="HAD-like"/>
    <property type="match status" value="1"/>
</dbReference>
<dbReference type="EMBL" id="FNZR01000013">
    <property type="protein sequence ID" value="SEL90935.1"/>
    <property type="molecule type" value="Genomic_DNA"/>
</dbReference>
<proteinExistence type="predicted"/>
<dbReference type="PANTHER" id="PTHR46470">
    <property type="entry name" value="N-ACYLNEURAMINATE-9-PHOSPHATASE"/>
    <property type="match status" value="1"/>
</dbReference>
<evidence type="ECO:0000256" key="2">
    <source>
        <dbReference type="ARBA" id="ARBA00022842"/>
    </source>
</evidence>
<dbReference type="RefSeq" id="WP_090609069.1">
    <property type="nucleotide sequence ID" value="NZ_FNZR01000013.1"/>
</dbReference>
<dbReference type="Pfam" id="PF00702">
    <property type="entry name" value="Hydrolase"/>
    <property type="match status" value="1"/>
</dbReference>
<dbReference type="InterPro" id="IPR036412">
    <property type="entry name" value="HAD-like_sf"/>
</dbReference>
<dbReference type="InterPro" id="IPR023214">
    <property type="entry name" value="HAD_sf"/>
</dbReference>
<keyword evidence="4" id="KW-1185">Reference proteome</keyword>
<organism evidence="3 4">
    <name type="scientific">Parapedobacter koreensis</name>
    <dbReference type="NCBI Taxonomy" id="332977"/>
    <lineage>
        <taxon>Bacteria</taxon>
        <taxon>Pseudomonadati</taxon>
        <taxon>Bacteroidota</taxon>
        <taxon>Sphingobacteriia</taxon>
        <taxon>Sphingobacteriales</taxon>
        <taxon>Sphingobacteriaceae</taxon>
        <taxon>Parapedobacter</taxon>
    </lineage>
</organism>
<dbReference type="GO" id="GO:0016787">
    <property type="term" value="F:hydrolase activity"/>
    <property type="evidence" value="ECO:0007669"/>
    <property type="project" value="UniProtKB-KW"/>
</dbReference>
<dbReference type="AlphaFoldDB" id="A0A1H7U2D3"/>
<sequence>MQTRGILLNYEGTIDTNGQHWGAILWHKFQKHIIGLDKSMFNRAYTYSENVLATEEVIKPTHVFLDVLVHKITQQFDYLTAQGYQLDYGNVQTMAKECNNLALRTLRGTKRILERLSSTFPIVLVSDFYGNLDAVLTEFGIKQYFADVVESSTSVMHFNTEIYEKGVSRLGYSPEECVAVGDSYNRDILPSKAVGCKTIWLNVMGWEEWGIDELEISDAEIGDFSQLPALLESWQPQAPLIGGIA</sequence>
<dbReference type="Gene3D" id="3.40.50.1000">
    <property type="entry name" value="HAD superfamily/HAD-like"/>
    <property type="match status" value="1"/>
</dbReference>
<evidence type="ECO:0000256" key="1">
    <source>
        <dbReference type="ARBA" id="ARBA00022801"/>
    </source>
</evidence>
<keyword evidence="1 3" id="KW-0378">Hydrolase</keyword>
<protein>
    <submittedName>
        <fullName evidence="3">Putative hydrolase of the HAD superfamily</fullName>
    </submittedName>
</protein>